<dbReference type="RefSeq" id="WP_310267376.1">
    <property type="nucleotide sequence ID" value="NZ_JAVDXU010000002.1"/>
</dbReference>
<dbReference type="Proteomes" id="UP001180453">
    <property type="component" value="Unassembled WGS sequence"/>
</dbReference>
<evidence type="ECO:0008006" key="3">
    <source>
        <dbReference type="Google" id="ProtNLM"/>
    </source>
</evidence>
<gene>
    <name evidence="1" type="ORF">J2X20_003629</name>
</gene>
<evidence type="ECO:0000313" key="1">
    <source>
        <dbReference type="EMBL" id="MDR7270971.1"/>
    </source>
</evidence>
<keyword evidence="2" id="KW-1185">Reference proteome</keyword>
<sequence>MSAPSAAANCLSDQARFRRRSLLGLTVGGLLPAWAGAGEPLLPALIPDDVLRDYQAFLAGRDPVAVADYGGALSRRDVVEVVLIHQALARQDRTLRLSMSPMPTSQRLQAELRIGHAACSATTYWREDFPQPDGLLFSDAVLQDGEFEAGLYTTPGNVRALATRQLSEVQQLRVLSNNTWRVDWQTLEQLGMVNLQHVASWNLMPRMLQQGRADVLLAPFQPTPDLSLLVDGVRLLPIPGLKVSMRGTRHFLVSATHPLGPRLRDQLNAGLAWLRQQGLVKRAYEQSGFFNAKVAGWVRL</sequence>
<protein>
    <recommendedName>
        <fullName evidence="3">Solute-binding protein family 3/N-terminal domain-containing protein</fullName>
    </recommendedName>
</protein>
<organism evidence="1 2">
    <name type="scientific">Roseateles saccharophilus</name>
    <name type="common">Pseudomonas saccharophila</name>
    <dbReference type="NCBI Taxonomy" id="304"/>
    <lineage>
        <taxon>Bacteria</taxon>
        <taxon>Pseudomonadati</taxon>
        <taxon>Pseudomonadota</taxon>
        <taxon>Betaproteobacteria</taxon>
        <taxon>Burkholderiales</taxon>
        <taxon>Sphaerotilaceae</taxon>
        <taxon>Roseateles</taxon>
    </lineage>
</organism>
<evidence type="ECO:0000313" key="2">
    <source>
        <dbReference type="Proteomes" id="UP001180453"/>
    </source>
</evidence>
<proteinExistence type="predicted"/>
<dbReference type="SUPFAM" id="SSF53850">
    <property type="entry name" value="Periplasmic binding protein-like II"/>
    <property type="match status" value="1"/>
</dbReference>
<dbReference type="EMBL" id="JAVDXU010000002">
    <property type="protein sequence ID" value="MDR7270971.1"/>
    <property type="molecule type" value="Genomic_DNA"/>
</dbReference>
<comment type="caution">
    <text evidence="1">The sequence shown here is derived from an EMBL/GenBank/DDBJ whole genome shotgun (WGS) entry which is preliminary data.</text>
</comment>
<accession>A0ABU1YSK4</accession>
<name>A0ABU1YSK4_ROSSA</name>
<reference evidence="1 2" key="1">
    <citation type="submission" date="2023-07" db="EMBL/GenBank/DDBJ databases">
        <title>Sorghum-associated microbial communities from plants grown in Nebraska, USA.</title>
        <authorList>
            <person name="Schachtman D."/>
        </authorList>
    </citation>
    <scope>NUCLEOTIDE SEQUENCE [LARGE SCALE GENOMIC DNA]</scope>
    <source>
        <strain evidence="1 2">BE314</strain>
    </source>
</reference>